<evidence type="ECO:0000256" key="11">
    <source>
        <dbReference type="ARBA" id="ARBA00023237"/>
    </source>
</evidence>
<sequence length="222" mass="24664">MDLMQLFGNLVRKRLPVVAVLSLLFLAGCASNQRITPAPDKPLSNAELEQAWQHNLAQARKVDSWHVSGRAGVKTPQQSGAVTISWDRSPETFSIYMTGPLGQTLARLEGQGKDGDYHRVSLDVPGNEPVVSGSAEQLLYLQTGWMLPFTSLDYWMRGMPAPGNDYVRVLNERGYLAELHQNGWKVSYGSYRDVSGVQLPEKVRATREGVAVILSIKEWELP</sequence>
<evidence type="ECO:0000256" key="7">
    <source>
        <dbReference type="ARBA" id="ARBA00022927"/>
    </source>
</evidence>
<dbReference type="SUPFAM" id="SSF89392">
    <property type="entry name" value="Prokaryotic lipoproteins and lipoprotein localization factors"/>
    <property type="match status" value="1"/>
</dbReference>
<evidence type="ECO:0000256" key="3">
    <source>
        <dbReference type="ARBA" id="ARBA00011245"/>
    </source>
</evidence>
<dbReference type="Gene3D" id="2.50.20.10">
    <property type="entry name" value="Lipoprotein localisation LolA/LolB/LppX"/>
    <property type="match status" value="1"/>
</dbReference>
<dbReference type="InterPro" id="IPR029046">
    <property type="entry name" value="LolA/LolB/LppX"/>
</dbReference>
<evidence type="ECO:0000256" key="13">
    <source>
        <dbReference type="HAMAP-Rule" id="MF_00233"/>
    </source>
</evidence>
<gene>
    <name evidence="13 14" type="primary">lolB</name>
    <name evidence="14" type="ORF">EHSB41UT_00128</name>
</gene>
<dbReference type="EMBL" id="FWPT01000001">
    <property type="protein sequence ID" value="SMA32243.1"/>
    <property type="molecule type" value="Genomic_DNA"/>
</dbReference>
<name>A0A1X7AE59_9GAMM</name>
<dbReference type="Proteomes" id="UP000196573">
    <property type="component" value="Unassembled WGS sequence"/>
</dbReference>
<comment type="subcellular location">
    <subcellularLocation>
        <location evidence="1">Cell outer membrane</location>
        <topology evidence="1">Lipid-anchor</topology>
    </subcellularLocation>
</comment>
<dbReference type="GO" id="GO:0044874">
    <property type="term" value="P:lipoprotein localization to outer membrane"/>
    <property type="evidence" value="ECO:0007669"/>
    <property type="project" value="UniProtKB-UniRule"/>
</dbReference>
<evidence type="ECO:0000313" key="14">
    <source>
        <dbReference type="EMBL" id="SMA32243.1"/>
    </source>
</evidence>
<dbReference type="GO" id="GO:0015031">
    <property type="term" value="P:protein transport"/>
    <property type="evidence" value="ECO:0007669"/>
    <property type="project" value="UniProtKB-KW"/>
</dbReference>
<keyword evidence="15" id="KW-1185">Reference proteome</keyword>
<protein>
    <recommendedName>
        <fullName evidence="4 13">Outer-membrane lipoprotein LolB</fullName>
    </recommendedName>
</protein>
<dbReference type="HAMAP" id="MF_00233">
    <property type="entry name" value="LolB"/>
    <property type="match status" value="1"/>
</dbReference>
<accession>A0A1X7AE59</accession>
<keyword evidence="10 13" id="KW-0143">Chaperone</keyword>
<dbReference type="GO" id="GO:0009279">
    <property type="term" value="C:cell outer membrane"/>
    <property type="evidence" value="ECO:0007669"/>
    <property type="project" value="UniProtKB-SubCell"/>
</dbReference>
<evidence type="ECO:0000313" key="15">
    <source>
        <dbReference type="Proteomes" id="UP000196573"/>
    </source>
</evidence>
<evidence type="ECO:0000256" key="9">
    <source>
        <dbReference type="ARBA" id="ARBA00023139"/>
    </source>
</evidence>
<keyword evidence="11 13" id="KW-0998">Cell outer membrane</keyword>
<dbReference type="AlphaFoldDB" id="A0A1X7AE59"/>
<keyword evidence="6" id="KW-0732">Signal</keyword>
<keyword evidence="5 13" id="KW-0813">Transport</keyword>
<comment type="subunit">
    <text evidence="3 13">Monomer.</text>
</comment>
<evidence type="ECO:0000256" key="8">
    <source>
        <dbReference type="ARBA" id="ARBA00023136"/>
    </source>
</evidence>
<organism evidence="14 15">
    <name type="scientific">Parendozoicomonas haliclonae</name>
    <dbReference type="NCBI Taxonomy" id="1960125"/>
    <lineage>
        <taxon>Bacteria</taxon>
        <taxon>Pseudomonadati</taxon>
        <taxon>Pseudomonadota</taxon>
        <taxon>Gammaproteobacteria</taxon>
        <taxon>Oceanospirillales</taxon>
        <taxon>Endozoicomonadaceae</taxon>
        <taxon>Parendozoicomonas</taxon>
    </lineage>
</organism>
<dbReference type="NCBIfam" id="TIGR00548">
    <property type="entry name" value="lolB"/>
    <property type="match status" value="1"/>
</dbReference>
<reference evidence="14 15" key="1">
    <citation type="submission" date="2017-03" db="EMBL/GenBank/DDBJ databases">
        <authorList>
            <person name="Afonso C.L."/>
            <person name="Miller P.J."/>
            <person name="Scott M.A."/>
            <person name="Spackman E."/>
            <person name="Goraichik I."/>
            <person name="Dimitrov K.M."/>
            <person name="Suarez D.L."/>
            <person name="Swayne D.E."/>
        </authorList>
    </citation>
    <scope>NUCLEOTIDE SEQUENCE [LARGE SCALE GENOMIC DNA]</scope>
    <source>
        <strain evidence="14">SB41UT1</strain>
    </source>
</reference>
<evidence type="ECO:0000256" key="2">
    <source>
        <dbReference type="ARBA" id="ARBA00009696"/>
    </source>
</evidence>
<evidence type="ECO:0000256" key="12">
    <source>
        <dbReference type="ARBA" id="ARBA00023288"/>
    </source>
</evidence>
<dbReference type="Pfam" id="PF03550">
    <property type="entry name" value="LolB"/>
    <property type="match status" value="1"/>
</dbReference>
<keyword evidence="12 14" id="KW-0449">Lipoprotein</keyword>
<keyword evidence="9" id="KW-0564">Palmitate</keyword>
<dbReference type="InterPro" id="IPR004565">
    <property type="entry name" value="OM_lipoprot_LolB"/>
</dbReference>
<keyword evidence="8 13" id="KW-0472">Membrane</keyword>
<evidence type="ECO:0000256" key="1">
    <source>
        <dbReference type="ARBA" id="ARBA00004459"/>
    </source>
</evidence>
<proteinExistence type="inferred from homology"/>
<dbReference type="CDD" id="cd16326">
    <property type="entry name" value="LolB"/>
    <property type="match status" value="1"/>
</dbReference>
<comment type="function">
    <text evidence="13">Plays a critical role in the incorporation of lipoproteins in the outer membrane after they are released by the LolA protein.</text>
</comment>
<evidence type="ECO:0000256" key="10">
    <source>
        <dbReference type="ARBA" id="ARBA00023186"/>
    </source>
</evidence>
<comment type="similarity">
    <text evidence="2 13">Belongs to the LolB family.</text>
</comment>
<evidence type="ECO:0000256" key="4">
    <source>
        <dbReference type="ARBA" id="ARBA00016202"/>
    </source>
</evidence>
<keyword evidence="7 13" id="KW-0653">Protein transport</keyword>
<evidence type="ECO:0000256" key="5">
    <source>
        <dbReference type="ARBA" id="ARBA00022448"/>
    </source>
</evidence>
<evidence type="ECO:0000256" key="6">
    <source>
        <dbReference type="ARBA" id="ARBA00022729"/>
    </source>
</evidence>